<proteinExistence type="predicted"/>
<dbReference type="Proteomes" id="UP000744980">
    <property type="component" value="Unassembled WGS sequence"/>
</dbReference>
<organism evidence="1 2">
    <name type="scientific">Ensifer canadensis</name>
    <dbReference type="NCBI Taxonomy" id="555315"/>
    <lineage>
        <taxon>Bacteria</taxon>
        <taxon>Pseudomonadati</taxon>
        <taxon>Pseudomonadota</taxon>
        <taxon>Alphaproteobacteria</taxon>
        <taxon>Hyphomicrobiales</taxon>
        <taxon>Rhizobiaceae</taxon>
        <taxon>Sinorhizobium/Ensifer group</taxon>
        <taxon>Ensifer</taxon>
    </lineage>
</organism>
<evidence type="ECO:0000313" key="2">
    <source>
        <dbReference type="Proteomes" id="UP000744980"/>
    </source>
</evidence>
<sequence length="159" mass="17093">MSNLTIEAVSDLRWADAVQETLTANIKFAEFDEPHPFGMSASAAVQYEHEAEFWQKALAGDYGAIAAYIPPAVEELRAAMPSLTARQLRLGLVTNGIPLSSVTSTIGGMPAGPDKDKAQIEWEYASTFNRMHPLIATVGAALGLTEEEIDNMWLAAAGL</sequence>
<name>A0AAW4FHM4_9HYPH</name>
<evidence type="ECO:0008006" key="3">
    <source>
        <dbReference type="Google" id="ProtNLM"/>
    </source>
</evidence>
<dbReference type="AlphaFoldDB" id="A0AAW4FHM4"/>
<dbReference type="RefSeq" id="WP_203528023.1">
    <property type="nucleotide sequence ID" value="NZ_CP083370.1"/>
</dbReference>
<gene>
    <name evidence="1" type="ORF">GFB56_12425</name>
</gene>
<keyword evidence="2" id="KW-1185">Reference proteome</keyword>
<reference evidence="1 2" key="1">
    <citation type="submission" date="2020-01" db="EMBL/GenBank/DDBJ databases">
        <title>Draft genome assembly of Ensifer adhaerens T173.</title>
        <authorList>
            <person name="Craig J.E."/>
            <person name="Stinchcombe J.R."/>
        </authorList>
    </citation>
    <scope>NUCLEOTIDE SEQUENCE [LARGE SCALE GENOMIC DNA]</scope>
    <source>
        <strain evidence="1 2">T173</strain>
    </source>
</reference>
<evidence type="ECO:0000313" key="1">
    <source>
        <dbReference type="EMBL" id="MBM3091619.1"/>
    </source>
</evidence>
<accession>A0AAW4FHM4</accession>
<protein>
    <recommendedName>
        <fullName evidence="3">Phage tail protein</fullName>
    </recommendedName>
</protein>
<dbReference type="EMBL" id="WXFA01000006">
    <property type="protein sequence ID" value="MBM3091619.1"/>
    <property type="molecule type" value="Genomic_DNA"/>
</dbReference>
<comment type="caution">
    <text evidence="1">The sequence shown here is derived from an EMBL/GenBank/DDBJ whole genome shotgun (WGS) entry which is preliminary data.</text>
</comment>